<dbReference type="InterPro" id="IPR036582">
    <property type="entry name" value="Mao_N_sf"/>
</dbReference>
<evidence type="ECO:0000256" key="1">
    <source>
        <dbReference type="SAM" id="SignalP"/>
    </source>
</evidence>
<dbReference type="OrthoDB" id="1951970at2"/>
<dbReference type="Pfam" id="PF07833">
    <property type="entry name" value="Cu_amine_oxidN1"/>
    <property type="match status" value="1"/>
</dbReference>
<comment type="caution">
    <text evidence="3">The sequence shown here is derived from an EMBL/GenBank/DDBJ whole genome shotgun (WGS) entry which is preliminary data.</text>
</comment>
<dbReference type="AlphaFoldDB" id="A0A140L3Y5"/>
<gene>
    <name evidence="3" type="ORF">AN619_18250</name>
</gene>
<proteinExistence type="predicted"/>
<name>A0A140L3Y5_9FIRM</name>
<sequence>MKHLIRKTAIILLLLAFITSTGLAAPNAKEIKGLMRNVNLQWNNGVSFSANVIFYNERIYVPLRLAAEGLGCQVNWHGATNTVTIQQSQSFQDFPEANPWENERFVYGEILSMDKDKKLLTIEEHYDDHSRFTEPELSVSPQVVIILQRNDKKMNLDFSDLRIGDHVGLVLNKDGIVRGIILNDA</sequence>
<accession>A0A140L3Y5</accession>
<feature type="signal peptide" evidence="1">
    <location>
        <begin position="1"/>
        <end position="24"/>
    </location>
</feature>
<dbReference type="SUPFAM" id="SSF55383">
    <property type="entry name" value="Copper amine oxidase, domain N"/>
    <property type="match status" value="1"/>
</dbReference>
<dbReference type="RefSeq" id="WP_068556389.1">
    <property type="nucleotide sequence ID" value="NZ_LOEE01000036.1"/>
</dbReference>
<evidence type="ECO:0000313" key="4">
    <source>
        <dbReference type="Proteomes" id="UP000070456"/>
    </source>
</evidence>
<feature type="chain" id="PRO_5007491549" description="Copper amine oxidase-like N-terminal domain-containing protein" evidence="1">
    <location>
        <begin position="25"/>
        <end position="185"/>
    </location>
</feature>
<feature type="domain" description="Copper amine oxidase-like N-terminal" evidence="2">
    <location>
        <begin position="46"/>
        <end position="87"/>
    </location>
</feature>
<dbReference type="EMBL" id="LOEE01000036">
    <property type="protein sequence ID" value="KXG75260.1"/>
    <property type="molecule type" value="Genomic_DNA"/>
</dbReference>
<dbReference type="Proteomes" id="UP000070456">
    <property type="component" value="Unassembled WGS sequence"/>
</dbReference>
<reference evidence="3 4" key="1">
    <citation type="submission" date="2015-12" db="EMBL/GenBank/DDBJ databases">
        <title>Draft genome sequence of the thermoanaerobe Thermotalea metallivorans, an isolate from the runoff channel of the Great Artesian Basin, Australia.</title>
        <authorList>
            <person name="Patel B.K."/>
        </authorList>
    </citation>
    <scope>NUCLEOTIDE SEQUENCE [LARGE SCALE GENOMIC DNA]</scope>
    <source>
        <strain evidence="3 4">B2-1</strain>
    </source>
</reference>
<protein>
    <recommendedName>
        <fullName evidence="2">Copper amine oxidase-like N-terminal domain-containing protein</fullName>
    </recommendedName>
</protein>
<organism evidence="3 4">
    <name type="scientific">Thermotalea metallivorans</name>
    <dbReference type="NCBI Taxonomy" id="520762"/>
    <lineage>
        <taxon>Bacteria</taxon>
        <taxon>Bacillati</taxon>
        <taxon>Bacillota</taxon>
        <taxon>Clostridia</taxon>
        <taxon>Peptostreptococcales</taxon>
        <taxon>Thermotaleaceae</taxon>
        <taxon>Thermotalea</taxon>
    </lineage>
</organism>
<keyword evidence="1" id="KW-0732">Signal</keyword>
<evidence type="ECO:0000313" key="3">
    <source>
        <dbReference type="EMBL" id="KXG75260.1"/>
    </source>
</evidence>
<evidence type="ECO:0000259" key="2">
    <source>
        <dbReference type="Pfam" id="PF07833"/>
    </source>
</evidence>
<dbReference type="InterPro" id="IPR012854">
    <property type="entry name" value="Cu_amine_oxidase-like_N"/>
</dbReference>
<keyword evidence="4" id="KW-1185">Reference proteome</keyword>